<dbReference type="PANTHER" id="PTHR44196:SF3">
    <property type="entry name" value="SHORT CHAIN DEHYDROGENASE FAMILY PROTEIN"/>
    <property type="match status" value="1"/>
</dbReference>
<evidence type="ECO:0000313" key="6">
    <source>
        <dbReference type="Proteomes" id="UP000243750"/>
    </source>
</evidence>
<protein>
    <submittedName>
        <fullName evidence="5">SDR family oxidoreductase</fullName>
    </submittedName>
    <submittedName>
        <fullName evidence="4">Short-chain dehydrogenase</fullName>
    </submittedName>
</protein>
<name>A0AA91Z740_9GAMM</name>
<dbReference type="InterPro" id="IPR002347">
    <property type="entry name" value="SDR_fam"/>
</dbReference>
<dbReference type="Pfam" id="PF00106">
    <property type="entry name" value="adh_short"/>
    <property type="match status" value="1"/>
</dbReference>
<accession>A0AA91Z740</accession>
<dbReference type="Proteomes" id="UP000344571">
    <property type="component" value="Chromosome"/>
</dbReference>
<dbReference type="PANTHER" id="PTHR44196">
    <property type="entry name" value="DEHYDROGENASE/REDUCTASE SDR FAMILY MEMBER 7B"/>
    <property type="match status" value="1"/>
</dbReference>
<sequence>MSLAAGRQSIFITGAASGMGRETARLFQQQGWFVGAFDLNQSGLEALQAELGAENCMVGQLDVSDKAAFERAVNAFSEATGERMDILFNNAGIAMRGFFDEMPFDEQMRIVQVNFIGVLNGIYTALPLLKATPNALCFTTSSSSATMGMPLIAVYSATKHAVKGLTEALSNEFRRHDIRVADVLPGLIRTGMPDEELLAAAAETGAFRVIEAVEVAKVVWQAYQSDTLHWYVPEELAELDKAAGNHPEKLRDKLARQL</sequence>
<evidence type="ECO:0000256" key="3">
    <source>
        <dbReference type="RuleBase" id="RU000363"/>
    </source>
</evidence>
<dbReference type="RefSeq" id="WP_096345456.1">
    <property type="nucleotide sequence ID" value="NZ_CP033116.1"/>
</dbReference>
<dbReference type="GO" id="GO:0016020">
    <property type="term" value="C:membrane"/>
    <property type="evidence" value="ECO:0007669"/>
    <property type="project" value="TreeGrafter"/>
</dbReference>
<evidence type="ECO:0000313" key="5">
    <source>
        <dbReference type="EMBL" id="QFY55205.1"/>
    </source>
</evidence>
<proteinExistence type="inferred from homology"/>
<dbReference type="PROSITE" id="PS00061">
    <property type="entry name" value="ADH_SHORT"/>
    <property type="match status" value="1"/>
</dbReference>
<dbReference type="Proteomes" id="UP000243750">
    <property type="component" value="Unassembled WGS sequence"/>
</dbReference>
<organism evidence="4 6">
    <name type="scientific">Halopseudomonas pelagia</name>
    <dbReference type="NCBI Taxonomy" id="553151"/>
    <lineage>
        <taxon>Bacteria</taxon>
        <taxon>Pseudomonadati</taxon>
        <taxon>Pseudomonadota</taxon>
        <taxon>Gammaproteobacteria</taxon>
        <taxon>Pseudomonadales</taxon>
        <taxon>Pseudomonadaceae</taxon>
        <taxon>Halopseudomonas</taxon>
    </lineage>
</organism>
<keyword evidence="7" id="KW-1185">Reference proteome</keyword>
<dbReference type="EMBL" id="CP033116">
    <property type="protein sequence ID" value="QFY55205.1"/>
    <property type="molecule type" value="Genomic_DNA"/>
</dbReference>
<evidence type="ECO:0000313" key="4">
    <source>
        <dbReference type="EMBL" id="PCD00502.1"/>
    </source>
</evidence>
<dbReference type="InterPro" id="IPR020904">
    <property type="entry name" value="Sc_DH/Rdtase_CS"/>
</dbReference>
<dbReference type="PRINTS" id="PR00080">
    <property type="entry name" value="SDRFAMILY"/>
</dbReference>
<dbReference type="EMBL" id="NWMT01000063">
    <property type="protein sequence ID" value="PCD00502.1"/>
    <property type="molecule type" value="Genomic_DNA"/>
</dbReference>
<comment type="similarity">
    <text evidence="1 3">Belongs to the short-chain dehydrogenases/reductases (SDR) family.</text>
</comment>
<reference evidence="5 7" key="2">
    <citation type="submission" date="2018-10" db="EMBL/GenBank/DDBJ databases">
        <title>Complete genome sequence of Pseudomonas pelagia strain Kongs-67.</title>
        <authorList>
            <person name="Sinha R.K."/>
            <person name="Krishnan K."/>
        </authorList>
    </citation>
    <scope>NUCLEOTIDE SEQUENCE [LARGE SCALE GENOMIC DNA]</scope>
    <source>
        <strain evidence="5 7">Kongs-67</strain>
    </source>
</reference>
<dbReference type="PRINTS" id="PR00081">
    <property type="entry name" value="GDHRDH"/>
</dbReference>
<keyword evidence="2" id="KW-0560">Oxidoreductase</keyword>
<evidence type="ECO:0000313" key="7">
    <source>
        <dbReference type="Proteomes" id="UP000344571"/>
    </source>
</evidence>
<dbReference type="Gene3D" id="3.40.50.720">
    <property type="entry name" value="NAD(P)-binding Rossmann-like Domain"/>
    <property type="match status" value="1"/>
</dbReference>
<dbReference type="NCBIfam" id="NF006123">
    <property type="entry name" value="PRK08267.1"/>
    <property type="match status" value="1"/>
</dbReference>
<evidence type="ECO:0000256" key="1">
    <source>
        <dbReference type="ARBA" id="ARBA00006484"/>
    </source>
</evidence>
<gene>
    <name evidence="4" type="ORF">CO192_04750</name>
    <name evidence="5" type="ORF">EAO82_01715</name>
</gene>
<dbReference type="InterPro" id="IPR036291">
    <property type="entry name" value="NAD(P)-bd_dom_sf"/>
</dbReference>
<dbReference type="SUPFAM" id="SSF51735">
    <property type="entry name" value="NAD(P)-binding Rossmann-fold domains"/>
    <property type="match status" value="1"/>
</dbReference>
<evidence type="ECO:0000256" key="2">
    <source>
        <dbReference type="ARBA" id="ARBA00023002"/>
    </source>
</evidence>
<dbReference type="GO" id="GO:0016491">
    <property type="term" value="F:oxidoreductase activity"/>
    <property type="evidence" value="ECO:0007669"/>
    <property type="project" value="UniProtKB-KW"/>
</dbReference>
<reference evidence="4 6" key="1">
    <citation type="submission" date="2017-09" db="EMBL/GenBank/DDBJ databases">
        <title>Bacterial and phytoplankton interrelationship in Kongsfjorden, an Arctic fjord.</title>
        <authorList>
            <person name="Sinha R."/>
            <person name="Krishnan K."/>
        </authorList>
    </citation>
    <scope>NUCLEOTIDE SEQUENCE [LARGE SCALE GENOMIC DNA]</scope>
    <source>
        <strain evidence="4 6">58</strain>
    </source>
</reference>
<dbReference type="AlphaFoldDB" id="A0AA91Z740"/>